<dbReference type="PANTHER" id="PTHR43004:SF20">
    <property type="entry name" value="2-MONOOXYGENASE, PUTATIVE (AFU_ORTHOLOGUE AFUA_1G13660)-RELATED"/>
    <property type="match status" value="1"/>
</dbReference>
<evidence type="ECO:0000256" key="4">
    <source>
        <dbReference type="ARBA" id="ARBA00023002"/>
    </source>
</evidence>
<dbReference type="InterPro" id="IPR012941">
    <property type="entry name" value="Phe_hydrox_C_dim_dom"/>
</dbReference>
<evidence type="ECO:0000256" key="1">
    <source>
        <dbReference type="ARBA" id="ARBA00007801"/>
    </source>
</evidence>
<dbReference type="Gene3D" id="3.50.50.60">
    <property type="entry name" value="FAD/NAD(P)-binding domain"/>
    <property type="match status" value="1"/>
</dbReference>
<evidence type="ECO:0000256" key="2">
    <source>
        <dbReference type="ARBA" id="ARBA00022630"/>
    </source>
</evidence>
<proteinExistence type="inferred from homology"/>
<feature type="domain" description="Phenol hydroxylase-like C-terminal dimerisation" evidence="6">
    <location>
        <begin position="455"/>
        <end position="669"/>
    </location>
</feature>
<evidence type="ECO:0000259" key="6">
    <source>
        <dbReference type="Pfam" id="PF07976"/>
    </source>
</evidence>
<dbReference type="Pfam" id="PF01494">
    <property type="entry name" value="FAD_binding_3"/>
    <property type="match status" value="1"/>
</dbReference>
<gene>
    <name evidence="7" type="ORF">BJX67DRAFT_391045</name>
</gene>
<organism evidence="7 8">
    <name type="scientific">Aspergillus lucknowensis</name>
    <dbReference type="NCBI Taxonomy" id="176173"/>
    <lineage>
        <taxon>Eukaryota</taxon>
        <taxon>Fungi</taxon>
        <taxon>Dikarya</taxon>
        <taxon>Ascomycota</taxon>
        <taxon>Pezizomycotina</taxon>
        <taxon>Eurotiomycetes</taxon>
        <taxon>Eurotiomycetidae</taxon>
        <taxon>Eurotiales</taxon>
        <taxon>Aspergillaceae</taxon>
        <taxon>Aspergillus</taxon>
        <taxon>Aspergillus subgen. Nidulantes</taxon>
    </lineage>
</organism>
<dbReference type="InterPro" id="IPR036188">
    <property type="entry name" value="FAD/NAD-bd_sf"/>
</dbReference>
<feature type="domain" description="FAD-binding" evidence="5">
    <location>
        <begin position="11"/>
        <end position="412"/>
    </location>
</feature>
<name>A0ABR4LHD4_9EURO</name>
<protein>
    <submittedName>
        <fullName evidence="7">FAD binding domain-containing protein</fullName>
    </submittedName>
</protein>
<sequence length="670" mass="75717">MTGTKVKEDYVDVLIVGAGPAGLMLANWMSRTGVKTRIVDKRGTKVFSGQADGLQCRTLEILDSFDFGHRAWRESNHMIEICLWNPDKDGQIHRSHRIPDTIPGLSRFQQVVLHQGRIERFFLDSIRQHSDIDIERGMLPISFHFEEAKASDFDAYPITVTLQSLTEQEATPEQSGRSVVNDGLFRSNLSPDDTADLLDAARLRARAGQTEIIKAKLMVGCDGAHSWVRKELGFQLEGDSTDYIWGVLDIIPVTDFPDIRMRCAIHSAHNGSIMVIPRENKLVRLYIQLQSEVEASGGKVDRSWITPEVILRQAQKILAPYKLTYTYCDWWTAYQIGQRVGDRFSLMERVFLAGDAVHTHSPKAGQGMNVSMQDTYNLGWKIASVVKGRCAPSILKTYESERRTIAKQLIDFDYRFSRLFSGRPAKDIMDEEGISIEEFKDAFEKGNMFASGVAVDYGPNLIVAKEAPSLEQVDDTTVANLVETSPVASKQELAAEIKVGMRIPSHKVLNQADARPWHLQELLRSDGRWRIIIFPGDLGIPENLARLTNLCEKLDNKNSFLRRFTPQDLPVDSVIEVLTVHAASRESVELLDLPQILHPFTDTAGHDYWKVFVDDQSYHEGHGNAYKRYGICSNRGANVIIRPDQYVSWVGESDDYDSMDRFFSAFMKVQ</sequence>
<comment type="similarity">
    <text evidence="1">Belongs to the PheA/TfdB FAD monooxygenase family.</text>
</comment>
<comment type="caution">
    <text evidence="7">The sequence shown here is derived from an EMBL/GenBank/DDBJ whole genome shotgun (WGS) entry which is preliminary data.</text>
</comment>
<dbReference type="CDD" id="cd02979">
    <property type="entry name" value="PHOX_C"/>
    <property type="match status" value="1"/>
</dbReference>
<reference evidence="7 8" key="1">
    <citation type="submission" date="2024-07" db="EMBL/GenBank/DDBJ databases">
        <title>Section-level genome sequencing and comparative genomics of Aspergillus sections Usti and Cavernicolus.</title>
        <authorList>
            <consortium name="Lawrence Berkeley National Laboratory"/>
            <person name="Nybo J.L."/>
            <person name="Vesth T.C."/>
            <person name="Theobald S."/>
            <person name="Frisvad J.C."/>
            <person name="Larsen T.O."/>
            <person name="Kjaerboelling I."/>
            <person name="Rothschild-Mancinelli K."/>
            <person name="Lyhne E.K."/>
            <person name="Kogle M.E."/>
            <person name="Barry K."/>
            <person name="Clum A."/>
            <person name="Na H."/>
            <person name="Ledsgaard L."/>
            <person name="Lin J."/>
            <person name="Lipzen A."/>
            <person name="Kuo A."/>
            <person name="Riley R."/>
            <person name="Mondo S."/>
            <person name="Labutti K."/>
            <person name="Haridas S."/>
            <person name="Pangalinan J."/>
            <person name="Salamov A.A."/>
            <person name="Simmons B.A."/>
            <person name="Magnuson J.K."/>
            <person name="Chen J."/>
            <person name="Drula E."/>
            <person name="Henrissat B."/>
            <person name="Wiebenga A."/>
            <person name="Lubbers R.J."/>
            <person name="Gomes A.C."/>
            <person name="Macurrencykelacurrency M.R."/>
            <person name="Stajich J."/>
            <person name="Grigoriev I.V."/>
            <person name="Mortensen U.H."/>
            <person name="De Vries R.P."/>
            <person name="Baker S.E."/>
            <person name="Andersen M.R."/>
        </authorList>
    </citation>
    <scope>NUCLEOTIDE SEQUENCE [LARGE SCALE GENOMIC DNA]</scope>
    <source>
        <strain evidence="7 8">CBS 449.75</strain>
    </source>
</reference>
<dbReference type="InterPro" id="IPR038220">
    <property type="entry name" value="PHOX_C_sf"/>
</dbReference>
<keyword evidence="2" id="KW-0285">Flavoprotein</keyword>
<keyword evidence="3" id="KW-0274">FAD</keyword>
<dbReference type="EMBL" id="JBFXLQ010000061">
    <property type="protein sequence ID" value="KAL2862782.1"/>
    <property type="molecule type" value="Genomic_DNA"/>
</dbReference>
<accession>A0ABR4LHD4</accession>
<dbReference type="SUPFAM" id="SSF52833">
    <property type="entry name" value="Thioredoxin-like"/>
    <property type="match status" value="1"/>
</dbReference>
<keyword evidence="8" id="KW-1185">Reference proteome</keyword>
<dbReference type="Gene3D" id="3.40.30.20">
    <property type="match status" value="1"/>
</dbReference>
<evidence type="ECO:0000256" key="3">
    <source>
        <dbReference type="ARBA" id="ARBA00022827"/>
    </source>
</evidence>
<dbReference type="PANTHER" id="PTHR43004">
    <property type="entry name" value="TRK SYSTEM POTASSIUM UPTAKE PROTEIN"/>
    <property type="match status" value="1"/>
</dbReference>
<dbReference type="Pfam" id="PF07976">
    <property type="entry name" value="Phe_hydrox_dim"/>
    <property type="match status" value="1"/>
</dbReference>
<dbReference type="Proteomes" id="UP001610432">
    <property type="component" value="Unassembled WGS sequence"/>
</dbReference>
<dbReference type="InterPro" id="IPR036249">
    <property type="entry name" value="Thioredoxin-like_sf"/>
</dbReference>
<evidence type="ECO:0000259" key="5">
    <source>
        <dbReference type="Pfam" id="PF01494"/>
    </source>
</evidence>
<dbReference type="RefSeq" id="XP_070881761.1">
    <property type="nucleotide sequence ID" value="XM_071034706.1"/>
</dbReference>
<dbReference type="SUPFAM" id="SSF54373">
    <property type="entry name" value="FAD-linked reductases, C-terminal domain"/>
    <property type="match status" value="1"/>
</dbReference>
<dbReference type="SUPFAM" id="SSF51905">
    <property type="entry name" value="FAD/NAD(P)-binding domain"/>
    <property type="match status" value="1"/>
</dbReference>
<evidence type="ECO:0000313" key="7">
    <source>
        <dbReference type="EMBL" id="KAL2862782.1"/>
    </source>
</evidence>
<evidence type="ECO:0000313" key="8">
    <source>
        <dbReference type="Proteomes" id="UP001610432"/>
    </source>
</evidence>
<dbReference type="InterPro" id="IPR050641">
    <property type="entry name" value="RIFMO-like"/>
</dbReference>
<dbReference type="InterPro" id="IPR002938">
    <property type="entry name" value="FAD-bd"/>
</dbReference>
<dbReference type="Gene3D" id="3.30.9.10">
    <property type="entry name" value="D-Amino Acid Oxidase, subunit A, domain 2"/>
    <property type="match status" value="1"/>
</dbReference>
<dbReference type="GeneID" id="98149778"/>
<dbReference type="PRINTS" id="PR00420">
    <property type="entry name" value="RNGMNOXGNASE"/>
</dbReference>
<keyword evidence="4" id="KW-0560">Oxidoreductase</keyword>